<evidence type="ECO:0000256" key="5">
    <source>
        <dbReference type="ARBA" id="ARBA00022691"/>
    </source>
</evidence>
<protein>
    <recommendedName>
        <fullName evidence="11">mRNA cap 0 methyltransferase domain-containing protein</fullName>
    </recommendedName>
</protein>
<dbReference type="Pfam" id="PF03291">
    <property type="entry name" value="mRNA_G-N7_MeTrfase"/>
    <property type="match status" value="1"/>
</dbReference>
<dbReference type="PANTHER" id="PTHR12189">
    <property type="entry name" value="MRNA GUANINE-7- METHYLTRANSFERASE"/>
    <property type="match status" value="1"/>
</dbReference>
<dbReference type="UniPathway" id="UPA00922"/>
<proteinExistence type="predicted"/>
<dbReference type="InterPro" id="IPR019012">
    <property type="entry name" value="RNA_cap_Gua-N2-MeTrfase"/>
</dbReference>
<dbReference type="InterPro" id="IPR029063">
    <property type="entry name" value="SAM-dependent_MTases_sf"/>
</dbReference>
<dbReference type="GO" id="GO:0005634">
    <property type="term" value="C:nucleus"/>
    <property type="evidence" value="ECO:0007669"/>
    <property type="project" value="TreeGrafter"/>
</dbReference>
<keyword evidence="4" id="KW-0808">Transferase</keyword>
<reference evidence="12" key="1">
    <citation type="journal article" date="2020" name="Nature">
        <title>Giant virus diversity and host interactions through global metagenomics.</title>
        <authorList>
            <person name="Schulz F."/>
            <person name="Roux S."/>
            <person name="Paez-Espino D."/>
            <person name="Jungbluth S."/>
            <person name="Walsh D.A."/>
            <person name="Denef V.J."/>
            <person name="McMahon K.D."/>
            <person name="Konstantinidis K.T."/>
            <person name="Eloe-Fadrosh E.A."/>
            <person name="Kyrpides N.C."/>
            <person name="Woyke T."/>
        </authorList>
    </citation>
    <scope>NUCLEOTIDE SEQUENCE</scope>
    <source>
        <strain evidence="12">GVMAG-M-3300023179-92</strain>
    </source>
</reference>
<evidence type="ECO:0000256" key="3">
    <source>
        <dbReference type="ARBA" id="ARBA00022664"/>
    </source>
</evidence>
<dbReference type="InterPro" id="IPR004971">
    <property type="entry name" value="mRNA_G-N7_MeTrfase_dom"/>
</dbReference>
<dbReference type="GO" id="GO:0004482">
    <property type="term" value="F:mRNA 5'-cap (guanine-N7-)-methyltransferase activity"/>
    <property type="evidence" value="ECO:0007669"/>
    <property type="project" value="InterPro"/>
</dbReference>
<keyword evidence="8" id="KW-0694">RNA-binding</keyword>
<organism evidence="12">
    <name type="scientific">viral metagenome</name>
    <dbReference type="NCBI Taxonomy" id="1070528"/>
    <lineage>
        <taxon>unclassified sequences</taxon>
        <taxon>metagenomes</taxon>
        <taxon>organismal metagenomes</taxon>
    </lineage>
</organism>
<dbReference type="Gene3D" id="3.20.100.10">
    <property type="entry name" value="mRNA triphosphatase Cet1-like"/>
    <property type="match status" value="1"/>
</dbReference>
<evidence type="ECO:0000256" key="6">
    <source>
        <dbReference type="ARBA" id="ARBA00022741"/>
    </source>
</evidence>
<comment type="pathway">
    <text evidence="1">mRNA processing; mRNA capping.</text>
</comment>
<evidence type="ECO:0000256" key="9">
    <source>
        <dbReference type="ARBA" id="ARBA00023134"/>
    </source>
</evidence>
<dbReference type="GO" id="GO:0003723">
    <property type="term" value="F:RNA binding"/>
    <property type="evidence" value="ECO:0007669"/>
    <property type="project" value="UniProtKB-KW"/>
</dbReference>
<dbReference type="Gene3D" id="3.30.470.30">
    <property type="entry name" value="DNA ligase/mRNA capping enzyme"/>
    <property type="match status" value="1"/>
</dbReference>
<evidence type="ECO:0000256" key="10">
    <source>
        <dbReference type="ARBA" id="ARBA00047740"/>
    </source>
</evidence>
<dbReference type="GO" id="GO:0036261">
    <property type="term" value="P:7-methylguanosine cap hypermethylation"/>
    <property type="evidence" value="ECO:0007669"/>
    <property type="project" value="InterPro"/>
</dbReference>
<dbReference type="Gene3D" id="3.40.50.150">
    <property type="entry name" value="Vaccinia Virus protein VP39"/>
    <property type="match status" value="2"/>
</dbReference>
<dbReference type="SUPFAM" id="SSF55154">
    <property type="entry name" value="CYTH-like phosphatases"/>
    <property type="match status" value="1"/>
</dbReference>
<evidence type="ECO:0000256" key="7">
    <source>
        <dbReference type="ARBA" id="ARBA00022801"/>
    </source>
</evidence>
<evidence type="ECO:0000259" key="11">
    <source>
        <dbReference type="PROSITE" id="PS51562"/>
    </source>
</evidence>
<dbReference type="PANTHER" id="PTHR12189:SF2">
    <property type="entry name" value="MRNA CAP GUANINE-N7 METHYLTRANSFERASE"/>
    <property type="match status" value="1"/>
</dbReference>
<dbReference type="SUPFAM" id="SSF56091">
    <property type="entry name" value="DNA ligase/mRNA capping enzyme, catalytic domain"/>
    <property type="match status" value="1"/>
</dbReference>
<keyword evidence="5" id="KW-0949">S-adenosyl-L-methionine</keyword>
<accession>A0A6C0HEJ9</accession>
<keyword evidence="6" id="KW-0547">Nucleotide-binding</keyword>
<sequence length="1526" mass="178760">MSYSLSFSKEQIDKIKKLIYKTGEVTPEIEFRLGYKTERGFSSNNGESYFELFVDRVRASNKYNSVISTSDIVYNKGELRKIIGDSTTIYQEKIKSNYDITIVSDFVKSDNNATIRFSHAFELTKTKEDYDNSKNPLLERKRERISFIFSKFNIDCTKVTQINKKFTEYEIEAELHQDFVEELLNKGVKDSFKELANVIKEIFGIFFDNIHNIYSVEVYSPIKILINNLYRNIEKAVRPKNIYIEEAETGLLNYAITNKLDGIGYQFFIIEEETDKKYHSFFLKNKVEVWKLGQIPFNNKLNNFTNIIFDSEFFKDGIYIFDLIVPNDPTNKFIKTDLFKRLDFAKTLIETITPIIQNDPFLKRFNFNVKKFYNSDVFEYNLKLLFEDLTETFETEIVKNNDGIIFQNIGQYNPKDPIYKWKFYSKITVDFLFEYKSNDNDTTIYNCKIVGPGGKFLNFRLPDSSNTLEFSADNHKLYDGIKGSNLDGYVVEIGRNTNNELIIHRIRFDKNPEDANFVTIATATWKDIINELTLASVTRAIDNARARLIKKEIEELEDFEEPYEIIFEDSSSPSNYFPSIIPNPFRFTNVSVFSTANQDQAEKTLQVIELFFPRYTMFTDMSIIDLSACIGGNTWIFYDKFGKVYANELSPLHFKLLKNNMLNIPSKSSVNLNNFLNDNAFDIIHTMNFDIVFADPPWGGIDYKKDPKVGYYKNGVFFDIIELILNNEQVANKMVVLRVPQNYVHNEVISEKFKYYYRIPFNDVKGKGVIYDIIVLSTIPMIQPLPTFNIFRVPYKKLKYRKITPKEEQKLDAEYIAIEEYILRKHKEETGEVLPSEPEYDIRLAKFPKGPTGQKISNLEKTLMSEEEATLLKNFIYYDCFSYGDKQITGFNLNKDSSMFILDKSLGITTTVLYETFKNVVPAVPYGGLLEPTKHNLSLYNVNVKLYSVINLPAYSYDIIVLDMRDPRYSEEQLEKRMFRQCKLLIVYVSVEWFHSHLQKILKNKEYLISENLEGYKIVGIFTNTEDGRRIEVEITRSCMEIFRKEYNNYKKQLIREYCERKTVLDIGFGRGGDIGKYISAKTKTIFGVEPSNDFLESFKNERINDKNKEWIDKRVKLLNVRGQDTEEILEFIDGQVDVVTMMFSLSFFYRYEKDLSALAKTIGKSLKDNGVFIGGFMNGRMLEDILSFTNGIYKPCYEIKPVNVTTGKIYGQEIIFNMRESKTATTQREYLIYLEELQKKLAEYDIYIERYIESEEVIDYSLLTKDEKYLANLYSFFVFKKRYYNIVYNPTITPLILDGNNLIRLPTEPDGNCYFYSVLRALNKDLATRENMLSLREHLAANYTIEQYEKHWMSVINLQMRIADVLGGNNECSNQLYKDWSQDKIVKFINYIIGAFNPDSFKGYLQTLEDEFVKLGLDREISREMLRGCHYYNYMTNVKILETDKTWPIEELYPYVADQLNVNIYFITNRTRKLVSFGNKGVVKDNGKINLIFINNDNMHFEVLAKYVNNRYTTTFTVDEVKSFL</sequence>
<dbReference type="GO" id="GO:0004651">
    <property type="term" value="F:polynucleotide 5'-phosphatase activity"/>
    <property type="evidence" value="ECO:0007669"/>
    <property type="project" value="InterPro"/>
</dbReference>
<keyword evidence="9" id="KW-0342">GTP-binding</keyword>
<name>A0A6C0HEJ9_9ZZZZ</name>
<keyword evidence="3" id="KW-0507">mRNA processing</keyword>
<evidence type="ECO:0000256" key="2">
    <source>
        <dbReference type="ARBA" id="ARBA00022603"/>
    </source>
</evidence>
<dbReference type="GO" id="GO:0140818">
    <property type="term" value="F:mRNA 5'-triphosphate monophosphatase activity"/>
    <property type="evidence" value="ECO:0007669"/>
    <property type="project" value="UniProtKB-EC"/>
</dbReference>
<dbReference type="EMBL" id="MN739938">
    <property type="protein sequence ID" value="QHT78797.1"/>
    <property type="molecule type" value="Genomic_DNA"/>
</dbReference>
<comment type="catalytic activity">
    <reaction evidence="10">
        <text>a 5'-end triphospho-ribonucleoside in mRNA + H2O = a 5'-end diphospho-ribonucleoside in mRNA + phosphate + H(+)</text>
        <dbReference type="Rhea" id="RHEA:67004"/>
        <dbReference type="Rhea" id="RHEA-COMP:17164"/>
        <dbReference type="Rhea" id="RHEA-COMP:17165"/>
        <dbReference type="ChEBI" id="CHEBI:15377"/>
        <dbReference type="ChEBI" id="CHEBI:15378"/>
        <dbReference type="ChEBI" id="CHEBI:43474"/>
        <dbReference type="ChEBI" id="CHEBI:167616"/>
        <dbReference type="ChEBI" id="CHEBI:167618"/>
        <dbReference type="EC" id="3.6.1.74"/>
    </reaction>
    <physiologicalReaction direction="left-to-right" evidence="10">
        <dbReference type="Rhea" id="RHEA:67005"/>
    </physiologicalReaction>
</comment>
<evidence type="ECO:0000313" key="12">
    <source>
        <dbReference type="EMBL" id="QHT78797.1"/>
    </source>
</evidence>
<evidence type="ECO:0000256" key="1">
    <source>
        <dbReference type="ARBA" id="ARBA00005129"/>
    </source>
</evidence>
<evidence type="ECO:0000256" key="8">
    <source>
        <dbReference type="ARBA" id="ARBA00022884"/>
    </source>
</evidence>
<dbReference type="PROSITE" id="PS00092">
    <property type="entry name" value="N6_MTASE"/>
    <property type="match status" value="1"/>
</dbReference>
<dbReference type="InterPro" id="IPR033469">
    <property type="entry name" value="CYTH-like_dom_sf"/>
</dbReference>
<dbReference type="InterPro" id="IPR037009">
    <property type="entry name" value="mRNA_triPase_Cet1_sf"/>
</dbReference>
<dbReference type="GO" id="GO:0005525">
    <property type="term" value="F:GTP binding"/>
    <property type="evidence" value="ECO:0007669"/>
    <property type="project" value="UniProtKB-KW"/>
</dbReference>
<dbReference type="PROSITE" id="PS51562">
    <property type="entry name" value="RNA_CAP0_MT"/>
    <property type="match status" value="1"/>
</dbReference>
<dbReference type="InterPro" id="IPR039753">
    <property type="entry name" value="RG7MT1"/>
</dbReference>
<dbReference type="Gene3D" id="2.40.50.140">
    <property type="entry name" value="Nucleic acid-binding proteins"/>
    <property type="match status" value="1"/>
</dbReference>
<keyword evidence="7" id="KW-0378">Hydrolase</keyword>
<dbReference type="SUPFAM" id="SSF53335">
    <property type="entry name" value="S-adenosyl-L-methionine-dependent methyltransferases"/>
    <property type="match status" value="2"/>
</dbReference>
<dbReference type="InterPro" id="IPR012340">
    <property type="entry name" value="NA-bd_OB-fold"/>
</dbReference>
<dbReference type="CDD" id="cd02440">
    <property type="entry name" value="AdoMet_MTases"/>
    <property type="match status" value="1"/>
</dbReference>
<keyword evidence="2" id="KW-0489">Methyltransferase</keyword>
<feature type="domain" description="MRNA cap 0 methyltransferase" evidence="11">
    <location>
        <begin position="1038"/>
        <end position="1283"/>
    </location>
</feature>
<evidence type="ECO:0000256" key="4">
    <source>
        <dbReference type="ARBA" id="ARBA00022679"/>
    </source>
</evidence>
<dbReference type="Pfam" id="PF09445">
    <property type="entry name" value="Methyltransf_15"/>
    <property type="match status" value="1"/>
</dbReference>
<dbReference type="InterPro" id="IPR002052">
    <property type="entry name" value="DNA_methylase_N6_adenine_CS"/>
</dbReference>